<gene>
    <name evidence="1" type="ORF">METHB2_20009</name>
</gene>
<evidence type="ECO:0000313" key="1">
    <source>
        <dbReference type="EMBL" id="CAA9890178.1"/>
    </source>
</evidence>
<protein>
    <submittedName>
        <fullName evidence="1">ABC transporter substrate-binding protein</fullName>
    </submittedName>
</protein>
<dbReference type="RefSeq" id="WP_174625139.1">
    <property type="nucleotide sequence ID" value="NZ_CADCXN010000047.1"/>
</dbReference>
<dbReference type="PANTHER" id="PTHR30632">
    <property type="entry name" value="MOLYBDATE-BINDING PERIPLASMIC PROTEIN"/>
    <property type="match status" value="1"/>
</dbReference>
<accession>A0A8S0Y9I1</accession>
<dbReference type="Gene3D" id="3.40.190.10">
    <property type="entry name" value="Periplasmic binding protein-like II"/>
    <property type="match status" value="2"/>
</dbReference>
<organism evidence="1 2">
    <name type="scientific">Candidatus Methylobacter favarea</name>
    <dbReference type="NCBI Taxonomy" id="2707345"/>
    <lineage>
        <taxon>Bacteria</taxon>
        <taxon>Pseudomonadati</taxon>
        <taxon>Pseudomonadota</taxon>
        <taxon>Gammaproteobacteria</taxon>
        <taxon>Methylococcales</taxon>
        <taxon>Methylococcaceae</taxon>
        <taxon>Methylobacter</taxon>
    </lineage>
</organism>
<dbReference type="SUPFAM" id="SSF53850">
    <property type="entry name" value="Periplasmic binding protein-like II"/>
    <property type="match status" value="1"/>
</dbReference>
<dbReference type="EMBL" id="CADCXN010000047">
    <property type="protein sequence ID" value="CAA9890178.1"/>
    <property type="molecule type" value="Genomic_DNA"/>
</dbReference>
<dbReference type="InterPro" id="IPR050682">
    <property type="entry name" value="ModA/WtpA"/>
</dbReference>
<dbReference type="PANTHER" id="PTHR30632:SF0">
    <property type="entry name" value="SULFATE-BINDING PROTEIN"/>
    <property type="match status" value="1"/>
</dbReference>
<proteinExistence type="predicted"/>
<name>A0A8S0Y9I1_9GAMM</name>
<comment type="caution">
    <text evidence="1">The sequence shown here is derived from an EMBL/GenBank/DDBJ whole genome shotgun (WGS) entry which is preliminary data.</text>
</comment>
<dbReference type="GO" id="GO:0015689">
    <property type="term" value="P:molybdate ion transport"/>
    <property type="evidence" value="ECO:0007669"/>
    <property type="project" value="TreeGrafter"/>
</dbReference>
<keyword evidence="2" id="KW-1185">Reference proteome</keyword>
<evidence type="ECO:0000313" key="2">
    <source>
        <dbReference type="Proteomes" id="UP000494216"/>
    </source>
</evidence>
<sequence length="336" mass="37200">MDARNGIETKPQHVAWHSARARGSIWRLILTILLLEATAMTRIEAKNFDPPWEGEDPSSPRKGVIFTAPDVDNMPDFHGNPVEARFVIFAGGNYFFALGELIAAFENEQPGLKGKVFYETIPPGVVAKQLQSGNAITVGNLTLSVRPDVVQAGREQVEELIARNLLEGPPVSFIENRLAIMVKDGNPRHIESLNDLARPGLRLALPNPETEGIAKKIRIALQQAGGERLAHEVLENKIQGGEALWTQIHHRQTPLWILKGQVDAGVTWLSEVVFQQKIGHPIGLISIAPEYNQDGIEAAALVRRARHSETAKAWLRFLRSDIARRIIESYGMAAPR</sequence>
<dbReference type="AlphaFoldDB" id="A0A8S0Y9I1"/>
<reference evidence="1 2" key="1">
    <citation type="submission" date="2020-02" db="EMBL/GenBank/DDBJ databases">
        <authorList>
            <person name="Hogendoorn C."/>
        </authorList>
    </citation>
    <scope>NUCLEOTIDE SEQUENCE [LARGE SCALE GENOMIC DNA]</scope>
    <source>
        <strain evidence="1">METHB21</strain>
    </source>
</reference>
<dbReference type="Pfam" id="PF13531">
    <property type="entry name" value="SBP_bac_11"/>
    <property type="match status" value="1"/>
</dbReference>
<dbReference type="Proteomes" id="UP000494216">
    <property type="component" value="Unassembled WGS sequence"/>
</dbReference>
<dbReference type="GO" id="GO:0030973">
    <property type="term" value="F:molybdate ion binding"/>
    <property type="evidence" value="ECO:0007669"/>
    <property type="project" value="TreeGrafter"/>
</dbReference>